<reference evidence="2 3" key="1">
    <citation type="submission" date="2020-08" db="EMBL/GenBank/DDBJ databases">
        <title>Sequencing the genomes of 1000 actinobacteria strains.</title>
        <authorList>
            <person name="Klenk H.-P."/>
        </authorList>
    </citation>
    <scope>NUCLEOTIDE SEQUENCE [LARGE SCALE GENOMIC DNA]</scope>
    <source>
        <strain evidence="2 3">DSM 45823</strain>
    </source>
</reference>
<dbReference type="Gene3D" id="1.20.120.520">
    <property type="entry name" value="nmb1532 protein domain like"/>
    <property type="match status" value="1"/>
</dbReference>
<dbReference type="CDD" id="cd12108">
    <property type="entry name" value="Hr-like"/>
    <property type="match status" value="1"/>
</dbReference>
<sequence length="186" mass="20933">MSAETDVVDLLLRQHEQIHELFFQVQDRTGDERRDAFRRLVRLLAVHETAEEEIVHPLVRRVAPDGERVVAERLAEERRAKEILAALDGMDIGDPAFLDGIQELRRAVLDHAREEERQEFPLVRREFGTAERRALAAAVRTAEATAPTHPHPGTESATRNLLAGPAVAVFDRTRDLVSGALARVTR</sequence>
<dbReference type="PANTHER" id="PTHR35585:SF1">
    <property type="entry name" value="HHE DOMAIN PROTEIN (AFU_ORTHOLOGUE AFUA_4G00730)"/>
    <property type="match status" value="1"/>
</dbReference>
<keyword evidence="3" id="KW-1185">Reference proteome</keyword>
<dbReference type="Proteomes" id="UP000539313">
    <property type="component" value="Unassembled WGS sequence"/>
</dbReference>
<feature type="domain" description="Hemerythrin-like" evidence="1">
    <location>
        <begin position="7"/>
        <end position="123"/>
    </location>
</feature>
<evidence type="ECO:0000313" key="2">
    <source>
        <dbReference type="EMBL" id="MBA9006374.1"/>
    </source>
</evidence>
<comment type="caution">
    <text evidence="2">The sequence shown here is derived from an EMBL/GenBank/DDBJ whole genome shotgun (WGS) entry which is preliminary data.</text>
</comment>
<accession>A0A7W3RB49</accession>
<evidence type="ECO:0000259" key="1">
    <source>
        <dbReference type="Pfam" id="PF01814"/>
    </source>
</evidence>
<protein>
    <submittedName>
        <fullName evidence="2">Hemerythrin superfamily protein</fullName>
    </submittedName>
</protein>
<evidence type="ECO:0000313" key="3">
    <source>
        <dbReference type="Proteomes" id="UP000539313"/>
    </source>
</evidence>
<proteinExistence type="predicted"/>
<dbReference type="AlphaFoldDB" id="A0A7W3RB49"/>
<dbReference type="EMBL" id="JACJII010000001">
    <property type="protein sequence ID" value="MBA9006374.1"/>
    <property type="molecule type" value="Genomic_DNA"/>
</dbReference>
<organism evidence="2 3">
    <name type="scientific">Thermomonospora cellulosilytica</name>
    <dbReference type="NCBI Taxonomy" id="1411118"/>
    <lineage>
        <taxon>Bacteria</taxon>
        <taxon>Bacillati</taxon>
        <taxon>Actinomycetota</taxon>
        <taxon>Actinomycetes</taxon>
        <taxon>Streptosporangiales</taxon>
        <taxon>Thermomonosporaceae</taxon>
        <taxon>Thermomonospora</taxon>
    </lineage>
</organism>
<gene>
    <name evidence="2" type="ORF">HNR21_005256</name>
</gene>
<dbReference type="PANTHER" id="PTHR35585">
    <property type="entry name" value="HHE DOMAIN PROTEIN (AFU_ORTHOLOGUE AFUA_4G00730)"/>
    <property type="match status" value="1"/>
</dbReference>
<dbReference type="InterPro" id="IPR012312">
    <property type="entry name" value="Hemerythrin-like"/>
</dbReference>
<dbReference type="RefSeq" id="WP_182707314.1">
    <property type="nucleotide sequence ID" value="NZ_JACJII010000001.1"/>
</dbReference>
<dbReference type="Pfam" id="PF01814">
    <property type="entry name" value="Hemerythrin"/>
    <property type="match status" value="1"/>
</dbReference>
<name>A0A7W3RB49_9ACTN</name>